<feature type="transmembrane region" description="Helical" evidence="7">
    <location>
        <begin position="303"/>
        <end position="323"/>
    </location>
</feature>
<dbReference type="RefSeq" id="WP_119793010.1">
    <property type="nucleotide sequence ID" value="NZ_QYZD01000006.1"/>
</dbReference>
<organism evidence="9 10">
    <name type="scientific">Paenibacillus thiaminolyticus</name>
    <name type="common">Bacillus thiaminolyticus</name>
    <dbReference type="NCBI Taxonomy" id="49283"/>
    <lineage>
        <taxon>Bacteria</taxon>
        <taxon>Bacillati</taxon>
        <taxon>Bacillota</taxon>
        <taxon>Bacilli</taxon>
        <taxon>Bacillales</taxon>
        <taxon>Paenibacillaceae</taxon>
        <taxon>Paenibacillus</taxon>
    </lineage>
</organism>
<evidence type="ECO:0000256" key="5">
    <source>
        <dbReference type="ARBA" id="ARBA00022989"/>
    </source>
</evidence>
<feature type="transmembrane region" description="Helical" evidence="7">
    <location>
        <begin position="402"/>
        <end position="419"/>
    </location>
</feature>
<dbReference type="Gene3D" id="1.20.1250.20">
    <property type="entry name" value="MFS general substrate transporter like domains"/>
    <property type="match status" value="1"/>
</dbReference>
<protein>
    <submittedName>
        <fullName evidence="9">DHA2 family efflux MFS transporter permease subunit</fullName>
    </submittedName>
</protein>
<feature type="transmembrane region" description="Helical" evidence="7">
    <location>
        <begin position="270"/>
        <end position="291"/>
    </location>
</feature>
<evidence type="ECO:0000256" key="1">
    <source>
        <dbReference type="ARBA" id="ARBA00004651"/>
    </source>
</evidence>
<dbReference type="InterPro" id="IPR004638">
    <property type="entry name" value="EmrB-like"/>
</dbReference>
<dbReference type="PANTHER" id="PTHR23501">
    <property type="entry name" value="MAJOR FACILITATOR SUPERFAMILY"/>
    <property type="match status" value="1"/>
</dbReference>
<dbReference type="GO" id="GO:0005886">
    <property type="term" value="C:plasma membrane"/>
    <property type="evidence" value="ECO:0007669"/>
    <property type="project" value="UniProtKB-SubCell"/>
</dbReference>
<keyword evidence="5 7" id="KW-1133">Transmembrane helix</keyword>
<evidence type="ECO:0000313" key="10">
    <source>
        <dbReference type="Proteomes" id="UP000266177"/>
    </source>
</evidence>
<dbReference type="EMBL" id="QYZD01000006">
    <property type="protein sequence ID" value="RJG24558.1"/>
    <property type="molecule type" value="Genomic_DNA"/>
</dbReference>
<dbReference type="PRINTS" id="PR01036">
    <property type="entry name" value="TCRTETB"/>
</dbReference>
<dbReference type="SUPFAM" id="SSF103473">
    <property type="entry name" value="MFS general substrate transporter"/>
    <property type="match status" value="1"/>
</dbReference>
<reference evidence="9 10" key="1">
    <citation type="submission" date="2018-09" db="EMBL/GenBank/DDBJ databases">
        <title>Paenibacillus SK2017-BO5.</title>
        <authorList>
            <person name="Piskunova J.V."/>
            <person name="Dubiley S.A."/>
            <person name="Severinov K.V."/>
        </authorList>
    </citation>
    <scope>NUCLEOTIDE SEQUENCE [LARGE SCALE GENOMIC DNA]</scope>
    <source>
        <strain evidence="9 10">BO5</strain>
    </source>
</reference>
<keyword evidence="4 7" id="KW-0812">Transmembrane</keyword>
<proteinExistence type="predicted"/>
<feature type="transmembrane region" description="Helical" evidence="7">
    <location>
        <begin position="359"/>
        <end position="382"/>
    </location>
</feature>
<evidence type="ECO:0000313" key="9">
    <source>
        <dbReference type="EMBL" id="RJG24558.1"/>
    </source>
</evidence>
<keyword evidence="3" id="KW-1003">Cell membrane</keyword>
<feature type="transmembrane region" description="Helical" evidence="7">
    <location>
        <begin position="102"/>
        <end position="123"/>
    </location>
</feature>
<evidence type="ECO:0000256" key="6">
    <source>
        <dbReference type="ARBA" id="ARBA00023136"/>
    </source>
</evidence>
<feature type="transmembrane region" description="Helical" evidence="7">
    <location>
        <begin position="230"/>
        <end position="249"/>
    </location>
</feature>
<feature type="transmembrane region" description="Helical" evidence="7">
    <location>
        <begin position="491"/>
        <end position="517"/>
    </location>
</feature>
<evidence type="ECO:0000259" key="8">
    <source>
        <dbReference type="PROSITE" id="PS50850"/>
    </source>
</evidence>
<dbReference type="Proteomes" id="UP000266177">
    <property type="component" value="Unassembled WGS sequence"/>
</dbReference>
<dbReference type="Gene3D" id="1.20.1720.10">
    <property type="entry name" value="Multidrug resistance protein D"/>
    <property type="match status" value="1"/>
</dbReference>
<dbReference type="PANTHER" id="PTHR23501:SF197">
    <property type="entry name" value="COMD"/>
    <property type="match status" value="1"/>
</dbReference>
<feature type="transmembrane region" description="Helical" evidence="7">
    <location>
        <begin position="135"/>
        <end position="153"/>
    </location>
</feature>
<dbReference type="InterPro" id="IPR020846">
    <property type="entry name" value="MFS_dom"/>
</dbReference>
<comment type="caution">
    <text evidence="9">The sequence shown here is derived from an EMBL/GenBank/DDBJ whole genome shotgun (WGS) entry which is preliminary data.</text>
</comment>
<dbReference type="Pfam" id="PF07690">
    <property type="entry name" value="MFS_1"/>
    <property type="match status" value="1"/>
</dbReference>
<feature type="transmembrane region" description="Helical" evidence="7">
    <location>
        <begin position="12"/>
        <end position="34"/>
    </location>
</feature>
<dbReference type="PROSITE" id="PS00216">
    <property type="entry name" value="SUGAR_TRANSPORT_1"/>
    <property type="match status" value="1"/>
</dbReference>
<feature type="transmembrane region" description="Helical" evidence="7">
    <location>
        <begin position="46"/>
        <end position="65"/>
    </location>
</feature>
<dbReference type="InterPro" id="IPR011701">
    <property type="entry name" value="MFS"/>
</dbReference>
<dbReference type="InterPro" id="IPR005829">
    <property type="entry name" value="Sugar_transporter_CS"/>
</dbReference>
<evidence type="ECO:0000256" key="3">
    <source>
        <dbReference type="ARBA" id="ARBA00022475"/>
    </source>
</evidence>
<sequence length="549" mass="59395">MEHLSEKRKLTIMIAIMAAMFFSAINQTIIGVAMPRIIAKLGGMDYYTWAITIYLLTSTVATVLVGKLSDIYGRKPFILTGIALFMLGAFLCGFSADIFQLIAFRGIQGMGAGIIMSTAFTAVGDLYAPRERAKWMGIMSGVFGLSSVLGPPLGGYLVDHLDWRWVFWMFLPLGIIAFFMIISLFPKVERKVGESIDYLGSVFLTTTIVPLLLAFSWAGDGVGKYAWGSWQIIGLFSATLVSLIIFILVEMKVKSPVLPLSLFRNGIVTVSNLAGFVLNAGMMGAIIYVPFFVQGVKGISPTYSGYVTMPMSVVMILCTAFIGQFISKTGKYKKMAIGGLLIMTFGMVLLHFMTPDTAIYITVIYMCIVGLGLGISMPVFSLTIQNAVEPQQLGVATASSQLFRSLGGTIGIAVMGTVMNSNMTSKMTELGAASGAAGGQMQIDPKYAEPLKEVMNPQTLLDQPKLESIISQLPSELQTMVDNLVHMVREALSYGVTSTFLTGAVVTAVAVILTFFLKEIPLRSANDVRVKQGDHAGEARQQVIVNSKS</sequence>
<feature type="transmembrane region" description="Helical" evidence="7">
    <location>
        <begin position="335"/>
        <end position="353"/>
    </location>
</feature>
<feature type="transmembrane region" description="Helical" evidence="7">
    <location>
        <begin position="77"/>
        <end position="96"/>
    </location>
</feature>
<evidence type="ECO:0000256" key="2">
    <source>
        <dbReference type="ARBA" id="ARBA00022448"/>
    </source>
</evidence>
<dbReference type="GO" id="GO:0022857">
    <property type="term" value="F:transmembrane transporter activity"/>
    <property type="evidence" value="ECO:0007669"/>
    <property type="project" value="InterPro"/>
</dbReference>
<feature type="transmembrane region" description="Helical" evidence="7">
    <location>
        <begin position="165"/>
        <end position="186"/>
    </location>
</feature>
<evidence type="ECO:0000256" key="4">
    <source>
        <dbReference type="ARBA" id="ARBA00022692"/>
    </source>
</evidence>
<keyword evidence="2" id="KW-0813">Transport</keyword>
<keyword evidence="6 7" id="KW-0472">Membrane</keyword>
<evidence type="ECO:0000256" key="7">
    <source>
        <dbReference type="SAM" id="Phobius"/>
    </source>
</evidence>
<dbReference type="NCBIfam" id="TIGR00711">
    <property type="entry name" value="efflux_EmrB"/>
    <property type="match status" value="1"/>
</dbReference>
<dbReference type="CDD" id="cd17502">
    <property type="entry name" value="MFS_Azr1_MDR_like"/>
    <property type="match status" value="1"/>
</dbReference>
<dbReference type="FunFam" id="1.20.1720.10:FF:000004">
    <property type="entry name" value="EmrB/QacA family drug resistance transporter"/>
    <property type="match status" value="1"/>
</dbReference>
<gene>
    <name evidence="9" type="ORF">DQX05_09550</name>
</gene>
<comment type="subcellular location">
    <subcellularLocation>
        <location evidence="1">Cell membrane</location>
        <topology evidence="1">Multi-pass membrane protein</topology>
    </subcellularLocation>
</comment>
<feature type="transmembrane region" description="Helical" evidence="7">
    <location>
        <begin position="198"/>
        <end position="218"/>
    </location>
</feature>
<dbReference type="PROSITE" id="PS50850">
    <property type="entry name" value="MFS"/>
    <property type="match status" value="1"/>
</dbReference>
<name>A0A3A3GJJ4_PANTH</name>
<dbReference type="InterPro" id="IPR036259">
    <property type="entry name" value="MFS_trans_sf"/>
</dbReference>
<feature type="domain" description="Major facilitator superfamily (MFS) profile" evidence="8">
    <location>
        <begin position="12"/>
        <end position="522"/>
    </location>
</feature>
<accession>A0A3A3GJJ4</accession>
<dbReference type="AlphaFoldDB" id="A0A3A3GJJ4"/>
<dbReference type="OrthoDB" id="9816041at2"/>